<proteinExistence type="predicted"/>
<feature type="signal peptide" evidence="3">
    <location>
        <begin position="1"/>
        <end position="30"/>
    </location>
</feature>
<dbReference type="EMBL" id="SBKP01000003">
    <property type="protein sequence ID" value="RXR29886.1"/>
    <property type="molecule type" value="Genomic_DNA"/>
</dbReference>
<dbReference type="Proteomes" id="UP000290958">
    <property type="component" value="Unassembled WGS sequence"/>
</dbReference>
<evidence type="ECO:0000259" key="5">
    <source>
        <dbReference type="Pfam" id="PF10531"/>
    </source>
</evidence>
<feature type="region of interest" description="Disordered" evidence="2">
    <location>
        <begin position="31"/>
        <end position="70"/>
    </location>
</feature>
<gene>
    <name evidence="6" type="ORF">EQG66_04940</name>
</gene>
<evidence type="ECO:0000256" key="3">
    <source>
        <dbReference type="SAM" id="SignalP"/>
    </source>
</evidence>
<dbReference type="Pfam" id="PF10531">
    <property type="entry name" value="SLBB"/>
    <property type="match status" value="1"/>
</dbReference>
<sequence length="225" mass="24150">MKFVSLPIASVLMMASLVPSLGHGTNAAYAQDPSEWRAPGPAGKSKPVKQEKAQTLAASAPEGATPAPAAPAQRVYRIGTGDKLKVTIYNNEKLSGDYPVGGDGKIGLPMLGRVAVGGLTLDEVSTLLIGRLADGYFLNPNVTVDMAEYRPVYILGEVQKPGQYPYAEGMTVYRLVAQAGGYSYRANRKKMDVRPDNAPNSEPRHISDDALVQPGDTVIVRQRYF</sequence>
<evidence type="ECO:0000313" key="6">
    <source>
        <dbReference type="EMBL" id="RXR29886.1"/>
    </source>
</evidence>
<dbReference type="PANTHER" id="PTHR33619:SF3">
    <property type="entry name" value="POLYSACCHARIDE EXPORT PROTEIN GFCE-RELATED"/>
    <property type="match status" value="1"/>
</dbReference>
<dbReference type="PANTHER" id="PTHR33619">
    <property type="entry name" value="POLYSACCHARIDE EXPORT PROTEIN GFCE-RELATED"/>
    <property type="match status" value="1"/>
</dbReference>
<dbReference type="RefSeq" id="WP_129403423.1">
    <property type="nucleotide sequence ID" value="NZ_SBKP01000003.1"/>
</dbReference>
<reference evidence="7" key="1">
    <citation type="submission" date="2019-01" db="EMBL/GenBank/DDBJ databases">
        <title>Cytophagaceae bacterium strain CAR-16.</title>
        <authorList>
            <person name="Chen W.-M."/>
        </authorList>
    </citation>
    <scope>NUCLEOTIDE SEQUENCE [LARGE SCALE GENOMIC DNA]</scope>
    <source>
        <strain evidence="7">CHR27</strain>
    </source>
</reference>
<dbReference type="InterPro" id="IPR049712">
    <property type="entry name" value="Poly_export"/>
</dbReference>
<dbReference type="OrthoDB" id="197007at2"/>
<dbReference type="Gene3D" id="3.30.1950.10">
    <property type="entry name" value="wza like domain"/>
    <property type="match status" value="1"/>
</dbReference>
<dbReference type="AlphaFoldDB" id="A0A4V1N3U5"/>
<organism evidence="6 7">
    <name type="scientific">Sphingobium fluviale</name>
    <dbReference type="NCBI Taxonomy" id="2506423"/>
    <lineage>
        <taxon>Bacteria</taxon>
        <taxon>Pseudomonadati</taxon>
        <taxon>Pseudomonadota</taxon>
        <taxon>Alphaproteobacteria</taxon>
        <taxon>Sphingomonadales</taxon>
        <taxon>Sphingomonadaceae</taxon>
        <taxon>Sphingobium</taxon>
    </lineage>
</organism>
<evidence type="ECO:0000256" key="2">
    <source>
        <dbReference type="SAM" id="MobiDB-lite"/>
    </source>
</evidence>
<dbReference type="Pfam" id="PF02563">
    <property type="entry name" value="Poly_export"/>
    <property type="match status" value="1"/>
</dbReference>
<keyword evidence="1 3" id="KW-0732">Signal</keyword>
<dbReference type="InterPro" id="IPR003715">
    <property type="entry name" value="Poly_export_N"/>
</dbReference>
<comment type="caution">
    <text evidence="6">The sequence shown here is derived from an EMBL/GenBank/DDBJ whole genome shotgun (WGS) entry which is preliminary data.</text>
</comment>
<evidence type="ECO:0000313" key="7">
    <source>
        <dbReference type="Proteomes" id="UP000290958"/>
    </source>
</evidence>
<accession>A0A4V1N3U5</accession>
<dbReference type="InterPro" id="IPR019554">
    <property type="entry name" value="Soluble_ligand-bd"/>
</dbReference>
<dbReference type="GO" id="GO:0015159">
    <property type="term" value="F:polysaccharide transmembrane transporter activity"/>
    <property type="evidence" value="ECO:0007669"/>
    <property type="project" value="InterPro"/>
</dbReference>
<evidence type="ECO:0000256" key="1">
    <source>
        <dbReference type="ARBA" id="ARBA00022729"/>
    </source>
</evidence>
<name>A0A4V1N3U5_9SPHN</name>
<protein>
    <submittedName>
        <fullName evidence="6">Polysaccharide export protein</fullName>
    </submittedName>
</protein>
<feature type="domain" description="Polysaccharide export protein N-terminal" evidence="4">
    <location>
        <begin position="71"/>
        <end position="146"/>
    </location>
</feature>
<evidence type="ECO:0000259" key="4">
    <source>
        <dbReference type="Pfam" id="PF02563"/>
    </source>
</evidence>
<feature type="domain" description="Soluble ligand binding" evidence="5">
    <location>
        <begin position="152"/>
        <end position="195"/>
    </location>
</feature>
<feature type="chain" id="PRO_5020642864" evidence="3">
    <location>
        <begin position="31"/>
        <end position="225"/>
    </location>
</feature>
<feature type="compositionally biased region" description="Low complexity" evidence="2">
    <location>
        <begin position="57"/>
        <end position="70"/>
    </location>
</feature>
<keyword evidence="7" id="KW-1185">Reference proteome</keyword>